<comment type="caution">
    <text evidence="2">The sequence shown here is derived from an EMBL/GenBank/DDBJ whole genome shotgun (WGS) entry which is preliminary data.</text>
</comment>
<feature type="compositionally biased region" description="Pro residues" evidence="1">
    <location>
        <begin position="50"/>
        <end position="65"/>
    </location>
</feature>
<gene>
    <name evidence="2" type="ORF">CMV24_24880</name>
</gene>
<dbReference type="Proteomes" id="UP000218102">
    <property type="component" value="Unassembled WGS sequence"/>
</dbReference>
<dbReference type="AlphaFoldDB" id="A0A099N1W1"/>
<name>A0A099N1W1_PSEDL</name>
<sequence length="65" mass="6873">MRLIPLIALVGTLGLLGGCFDRDNDHPAKDADQSKPSLQMQQPGDKPATQPAPAPEPMPGQKPSQ</sequence>
<feature type="compositionally biased region" description="Basic and acidic residues" evidence="1">
    <location>
        <begin position="20"/>
        <end position="33"/>
    </location>
</feature>
<dbReference type="EMBL" id="NTME01000038">
    <property type="protein sequence ID" value="PBJ92891.1"/>
    <property type="molecule type" value="Genomic_DNA"/>
</dbReference>
<feature type="region of interest" description="Disordered" evidence="1">
    <location>
        <begin position="20"/>
        <end position="65"/>
    </location>
</feature>
<accession>A0A099N1W1</accession>
<evidence type="ECO:0000313" key="3">
    <source>
        <dbReference type="Proteomes" id="UP000218102"/>
    </source>
</evidence>
<dbReference type="RefSeq" id="WP_023661558.1">
    <property type="nucleotide sequence ID" value="NZ_CP010359.1"/>
</dbReference>
<evidence type="ECO:0000313" key="2">
    <source>
        <dbReference type="EMBL" id="PBJ92891.1"/>
    </source>
</evidence>
<proteinExistence type="predicted"/>
<reference evidence="2 3" key="1">
    <citation type="submission" date="2017-09" db="EMBL/GenBank/DDBJ databases">
        <authorList>
            <person name="Ehlers B."/>
            <person name="Leendertz F.H."/>
        </authorList>
    </citation>
    <scope>NUCLEOTIDE SEQUENCE [LARGE SCALE GENOMIC DNA]</scope>
    <source>
        <strain evidence="2 3">DJ-1</strain>
    </source>
</reference>
<dbReference type="KEGG" id="ppj:RK21_01952"/>
<evidence type="ECO:0000256" key="1">
    <source>
        <dbReference type="SAM" id="MobiDB-lite"/>
    </source>
</evidence>
<organism evidence="2 3">
    <name type="scientific">Pseudomonas plecoglossicida</name>
    <dbReference type="NCBI Taxonomy" id="70775"/>
    <lineage>
        <taxon>Bacteria</taxon>
        <taxon>Pseudomonadati</taxon>
        <taxon>Pseudomonadota</taxon>
        <taxon>Gammaproteobacteria</taxon>
        <taxon>Pseudomonadales</taxon>
        <taxon>Pseudomonadaceae</taxon>
        <taxon>Pseudomonas</taxon>
    </lineage>
</organism>
<protein>
    <submittedName>
        <fullName evidence="2">Uncharacterized protein</fullName>
    </submittedName>
</protein>
<dbReference type="PROSITE" id="PS51257">
    <property type="entry name" value="PROKAR_LIPOPROTEIN"/>
    <property type="match status" value="1"/>
</dbReference>